<name>A0A0F9L8F1_9ZZZZ</name>
<accession>A0A0F9L8F1</accession>
<sequence length="48" mass="5989">MDWKLRVLEAIDRRLDHRFRILCRLAMRWDGLSKKDIQTVERNWGYLD</sequence>
<dbReference type="EMBL" id="LAZR01007671">
    <property type="protein sequence ID" value="KKM83721.1"/>
    <property type="molecule type" value="Genomic_DNA"/>
</dbReference>
<proteinExistence type="predicted"/>
<evidence type="ECO:0000313" key="1">
    <source>
        <dbReference type="EMBL" id="KKM83721.1"/>
    </source>
</evidence>
<dbReference type="AlphaFoldDB" id="A0A0F9L8F1"/>
<organism evidence="1">
    <name type="scientific">marine sediment metagenome</name>
    <dbReference type="NCBI Taxonomy" id="412755"/>
    <lineage>
        <taxon>unclassified sequences</taxon>
        <taxon>metagenomes</taxon>
        <taxon>ecological metagenomes</taxon>
    </lineage>
</organism>
<gene>
    <name evidence="1" type="ORF">LCGC14_1306480</name>
</gene>
<comment type="caution">
    <text evidence="1">The sequence shown here is derived from an EMBL/GenBank/DDBJ whole genome shotgun (WGS) entry which is preliminary data.</text>
</comment>
<protein>
    <submittedName>
        <fullName evidence="1">Uncharacterized protein</fullName>
    </submittedName>
</protein>
<reference evidence="1" key="1">
    <citation type="journal article" date="2015" name="Nature">
        <title>Complex archaea that bridge the gap between prokaryotes and eukaryotes.</title>
        <authorList>
            <person name="Spang A."/>
            <person name="Saw J.H."/>
            <person name="Jorgensen S.L."/>
            <person name="Zaremba-Niedzwiedzka K."/>
            <person name="Martijn J."/>
            <person name="Lind A.E."/>
            <person name="van Eijk R."/>
            <person name="Schleper C."/>
            <person name="Guy L."/>
            <person name="Ettema T.J."/>
        </authorList>
    </citation>
    <scope>NUCLEOTIDE SEQUENCE</scope>
</reference>